<evidence type="ECO:0000313" key="4">
    <source>
        <dbReference type="Proteomes" id="UP000243680"/>
    </source>
</evidence>
<dbReference type="PANTHER" id="PTHR34580">
    <property type="match status" value="1"/>
</dbReference>
<dbReference type="RefSeq" id="WP_059567945.1">
    <property type="nucleotide sequence ID" value="NZ_CP013420.1"/>
</dbReference>
<reference evidence="3 4" key="1">
    <citation type="submission" date="2015-12" db="EMBL/GenBank/DDBJ databases">
        <title>Diversity of Burkholderia near neighbor genomes.</title>
        <authorList>
            <person name="Sahl J."/>
            <person name="Wagner D."/>
            <person name="Keim P."/>
        </authorList>
    </citation>
    <scope>NUCLEOTIDE SEQUENCE [LARGE SCALE GENOMIC DNA]</scope>
    <source>
        <strain evidence="3 4">MSMB0783</strain>
    </source>
</reference>
<dbReference type="Pfam" id="PF25583">
    <property type="entry name" value="WCX"/>
    <property type="match status" value="1"/>
</dbReference>
<evidence type="ECO:0000259" key="1">
    <source>
        <dbReference type="Pfam" id="PF13280"/>
    </source>
</evidence>
<feature type="domain" description="WCX" evidence="2">
    <location>
        <begin position="262"/>
        <end position="334"/>
    </location>
</feature>
<evidence type="ECO:0000259" key="2">
    <source>
        <dbReference type="Pfam" id="PF25583"/>
    </source>
</evidence>
<dbReference type="Proteomes" id="UP000243680">
    <property type="component" value="Chromosome 1"/>
</dbReference>
<dbReference type="InterPro" id="IPR051534">
    <property type="entry name" value="CBASS_pafABC_assoc_protein"/>
</dbReference>
<dbReference type="AlphaFoldDB" id="A0A1B4LBH9"/>
<dbReference type="EMBL" id="CP013420">
    <property type="protein sequence ID" value="AOJ74534.1"/>
    <property type="molecule type" value="Genomic_DNA"/>
</dbReference>
<organism evidence="3 4">
    <name type="scientific">Burkholderia ubonensis</name>
    <dbReference type="NCBI Taxonomy" id="101571"/>
    <lineage>
        <taxon>Bacteria</taxon>
        <taxon>Pseudomonadati</taxon>
        <taxon>Pseudomonadota</taxon>
        <taxon>Betaproteobacteria</taxon>
        <taxon>Burkholderiales</taxon>
        <taxon>Burkholderiaceae</taxon>
        <taxon>Burkholderia</taxon>
        <taxon>Burkholderia cepacia complex</taxon>
    </lineage>
</organism>
<evidence type="ECO:0000313" key="3">
    <source>
        <dbReference type="EMBL" id="AOJ74534.1"/>
    </source>
</evidence>
<name>A0A1B4LBH9_9BURK</name>
<dbReference type="InterPro" id="IPR026881">
    <property type="entry name" value="WYL_dom"/>
</dbReference>
<accession>A0A1B4LBH9</accession>
<gene>
    <name evidence="3" type="ORF">WJ35_05240</name>
</gene>
<dbReference type="PANTHER" id="PTHR34580:SF1">
    <property type="entry name" value="PROTEIN PAFC"/>
    <property type="match status" value="1"/>
</dbReference>
<sequence length="353" mass="39971">MSDLDREIMRALPDAATHDDYISTPDIHRWLSRTALDTPTVRTINRRLAKLERDGLVEVLERGTALVWRKKAGASGMAAKAGSMMTFDEALALQTLRRFSSRQIPELVAESLSSMFDVAEARLQRTSNETERRYSRWASKVAVESGGFSLHYPVIDRELFGIVSRALFEERKLEIVYRPRHNTDNDRARIILPLGFVEVGGLVYLVGGTPGKTEPTMYRMDRFTRASALLETFDYPPTFSLDAYVKQQRRFDFMVEKEVMLKLKFLNGAGEHLLEAPMSKDQAHTRDGDALFVKGTVLLSQRLRWWLRSFGPNVEVLAPAGLRAEFVREANELARMYGKPAGASRADEAGRPE</sequence>
<dbReference type="InterPro" id="IPR057727">
    <property type="entry name" value="WCX_dom"/>
</dbReference>
<proteinExistence type="predicted"/>
<dbReference type="Pfam" id="PF13280">
    <property type="entry name" value="WYL"/>
    <property type="match status" value="1"/>
</dbReference>
<feature type="domain" description="WYL" evidence="1">
    <location>
        <begin position="159"/>
        <end position="226"/>
    </location>
</feature>
<dbReference type="PROSITE" id="PS52050">
    <property type="entry name" value="WYL"/>
    <property type="match status" value="1"/>
</dbReference>
<protein>
    <submittedName>
        <fullName evidence="3">Transcriptional regulator</fullName>
    </submittedName>
</protein>